<dbReference type="STRING" id="4565.A0A3B5XXC0"/>
<dbReference type="Gramene" id="TraesCS1A03G0363600.1">
    <property type="protein sequence ID" value="TraesCS1A03G0363600.1.CDS"/>
    <property type="gene ID" value="TraesCS1A03G0363600"/>
</dbReference>
<dbReference type="Gramene" id="TraesJUL1A03G00064540.1">
    <property type="protein sequence ID" value="TraesJUL1A03G00064540.1"/>
    <property type="gene ID" value="TraesJUL1A03G00064540"/>
</dbReference>
<dbReference type="Gramene" id="TraesCLE_scaffold_002404_01G000100.1">
    <property type="protein sequence ID" value="TraesCLE_scaffold_002404_01G000100.1"/>
    <property type="gene ID" value="TraesCLE_scaffold_002404_01G000100"/>
</dbReference>
<sequence length="155" mass="17383">MMEGAAQLLADGFAGSPLLGASPSPCRVEHRLGGPLGLPPVREFRAAVRAGYRAAGPVVRRSMDGLHNADDCFSPRRAIGSHYMSELLQEHQKLILFTQVLPICIKLLGHYESLDSLPRRRPVYHYWPREEKGSMRVYITEVEKELAYHACCLVR</sequence>
<dbReference type="Gramene" id="TraesROB_scaffold_011337_01G000100.1">
    <property type="protein sequence ID" value="TraesROB_scaffold_011337_01G000100.1"/>
    <property type="gene ID" value="TraesROB_scaffold_011337_01G000100"/>
</dbReference>
<evidence type="ECO:0000313" key="1">
    <source>
        <dbReference type="EnsemblPlants" id="TraesCS1A02G137600.1"/>
    </source>
</evidence>
<accession>A0A3B5XXC0</accession>
<dbReference type="Gramene" id="TraesJAG1A03G00065160.1">
    <property type="protein sequence ID" value="TraesJAG1A03G00065160.1"/>
    <property type="gene ID" value="TraesJAG1A03G00065160"/>
</dbReference>
<reference evidence="1" key="2">
    <citation type="submission" date="2018-10" db="UniProtKB">
        <authorList>
            <consortium name="EnsemblPlants"/>
        </authorList>
    </citation>
    <scope>IDENTIFICATION</scope>
</reference>
<keyword evidence="2" id="KW-1185">Reference proteome</keyword>
<proteinExistence type="predicted"/>
<dbReference type="Gramene" id="TraesMAC1A03G00066310.1">
    <property type="protein sequence ID" value="TraesMAC1A03G00066310.1"/>
    <property type="gene ID" value="TraesMAC1A03G00066310"/>
</dbReference>
<protein>
    <submittedName>
        <fullName evidence="1">Uncharacterized protein</fullName>
    </submittedName>
</protein>
<reference evidence="1" key="1">
    <citation type="submission" date="2018-08" db="EMBL/GenBank/DDBJ databases">
        <authorList>
            <person name="Rossello M."/>
        </authorList>
    </citation>
    <scope>NUCLEOTIDE SEQUENCE [LARGE SCALE GENOMIC DNA]</scope>
    <source>
        <strain evidence="1">cv. Chinese Spring</strain>
    </source>
</reference>
<name>A0A3B5XXC0_WHEAT</name>
<dbReference type="AlphaFoldDB" id="A0A3B5XXC0"/>
<dbReference type="Gramene" id="TraesLDM1A03G00064880.1">
    <property type="protein sequence ID" value="TraesLDM1A03G00064880.1"/>
    <property type="gene ID" value="TraesLDM1A03G00064880"/>
</dbReference>
<dbReference type="Gramene" id="TraesNOR1A03G00065790.1">
    <property type="protein sequence ID" value="TraesNOR1A03G00065790.1"/>
    <property type="gene ID" value="TraesNOR1A03G00065790"/>
</dbReference>
<dbReference type="Gramene" id="TraesWEE_scaffold_002620_01G000100.1">
    <property type="protein sequence ID" value="TraesWEE_scaffold_002620_01G000100.1"/>
    <property type="gene ID" value="TraesWEE_scaffold_002620_01G000100"/>
</dbReference>
<dbReference type="Gramene" id="TraesPARA_EIv1.0_0067510.1">
    <property type="protein sequence ID" value="TraesPARA_EIv1.0_0067510.1.CDS"/>
    <property type="gene ID" value="TraesPARA_EIv1.0_0067510"/>
</dbReference>
<dbReference type="Gramene" id="TraesCAD_scaffold_111815_01G000100.1">
    <property type="protein sequence ID" value="TraesCAD_scaffold_111815_01G000100.1"/>
    <property type="gene ID" value="TraesCAD_scaffold_111815_01G000100"/>
</dbReference>
<dbReference type="Proteomes" id="UP000019116">
    <property type="component" value="Chromosome 1A"/>
</dbReference>
<dbReference type="Gramene" id="TraesSYM1A03G00067530.1">
    <property type="protein sequence ID" value="TraesSYM1A03G00067530.1"/>
    <property type="gene ID" value="TraesSYM1A03G00067530"/>
</dbReference>
<dbReference type="Gramene" id="TraesARI1A03G00066850.1">
    <property type="protein sequence ID" value="TraesARI1A03G00066850.1"/>
    <property type="gene ID" value="TraesARI1A03G00066850"/>
</dbReference>
<evidence type="ECO:0000313" key="2">
    <source>
        <dbReference type="Proteomes" id="UP000019116"/>
    </source>
</evidence>
<dbReference type="EnsemblPlants" id="TraesCS1A02G137600.1">
    <property type="protein sequence ID" value="TraesCS1A02G137600.1"/>
    <property type="gene ID" value="TraesCS1A02G137600"/>
</dbReference>
<dbReference type="Gramene" id="TraesCS1A02G137600.1">
    <property type="protein sequence ID" value="TraesCS1A02G137600.1"/>
    <property type="gene ID" value="TraesCS1A02G137600"/>
</dbReference>
<dbReference type="Gramene" id="TraesMAC1A03G00066310.2">
    <property type="protein sequence ID" value="TraesMAC1A03G00066310.2"/>
    <property type="gene ID" value="TraesMAC1A03G00066310"/>
</dbReference>
<organism evidence="1">
    <name type="scientific">Triticum aestivum</name>
    <name type="common">Wheat</name>
    <dbReference type="NCBI Taxonomy" id="4565"/>
    <lineage>
        <taxon>Eukaryota</taxon>
        <taxon>Viridiplantae</taxon>
        <taxon>Streptophyta</taxon>
        <taxon>Embryophyta</taxon>
        <taxon>Tracheophyta</taxon>
        <taxon>Spermatophyta</taxon>
        <taxon>Magnoliopsida</taxon>
        <taxon>Liliopsida</taxon>
        <taxon>Poales</taxon>
        <taxon>Poaceae</taxon>
        <taxon>BOP clade</taxon>
        <taxon>Pooideae</taxon>
        <taxon>Triticodae</taxon>
        <taxon>Triticeae</taxon>
        <taxon>Triticinae</taxon>
        <taxon>Triticum</taxon>
    </lineage>
</organism>
<dbReference type="SMR" id="A0A3B5XXC0"/>